<dbReference type="Proteomes" id="UP000790377">
    <property type="component" value="Unassembled WGS sequence"/>
</dbReference>
<gene>
    <name evidence="1" type="ORF">BJ138DRAFT_1130600</name>
</gene>
<sequence>MSDFSKDPSKAGEPSLSQSGSLVRTRTEPDVAPEPEPASKKQKIQPSQSFADKLANWEDARFQQIKIEEVDDSSTGALRMYGVTEEGHSVLAHVSGFLPYFYIAVPRGFDKVDFDAFAEYLNDLVKQRCVSKVEQVSKRTLWGYLGEDWIPFLKITFFGPKHLAQIRDRFKDLFRALQPVATFESNVPYPLRFMADTKMAGMSWVEIPATKYTIRKEDDNTKISTCQIELDVSYDSLISHPIAIEGRWSKIAPLRILSFDIECLVRGTTFPEHERDAVIQIANVVSYHGQRQPIIRNVFTLNDCLPIKGAQVISFAHESEMLQAWRDFLAAVDPDIVMGFNIARFDLRYLLDRAQRLGITGFPFFGRLQGRPTQIRMTPFTSRPREISFRAAVLQGRIQFDVLQFMQREFHLEHYTLEFVSNKFLDQNKEDVHFSQITRLQNGTAETRQRLAVYCLKDAYLPLKLAQELMAVDNYIAMARVAGVPFSYLFSRGQSVRIFSQILRRAGEEGYLLPALGREDSDTPYEHCYDKPEPAIEAHTAMLVQHNLCYITLLKQPTIERLELAEGVDYIQTRNGDFFVKPERRKGIIPMLLEDLISAREQVDADLQTGTADSARRVMLQARQRALGYQSTNDAGPAVRLLRQAGEAEGHHSCAFGRSDLGGEVDADLQAETADSARLQARQRALGCIIAKTFYVYTRSTNGKLPCAAIARSAESFCGQDSEAEAGE</sequence>
<organism evidence="1 2">
    <name type="scientific">Hygrophoropsis aurantiaca</name>
    <dbReference type="NCBI Taxonomy" id="72124"/>
    <lineage>
        <taxon>Eukaryota</taxon>
        <taxon>Fungi</taxon>
        <taxon>Dikarya</taxon>
        <taxon>Basidiomycota</taxon>
        <taxon>Agaricomycotina</taxon>
        <taxon>Agaricomycetes</taxon>
        <taxon>Agaricomycetidae</taxon>
        <taxon>Boletales</taxon>
        <taxon>Coniophorineae</taxon>
        <taxon>Hygrophoropsidaceae</taxon>
        <taxon>Hygrophoropsis</taxon>
    </lineage>
</organism>
<reference evidence="1" key="1">
    <citation type="journal article" date="2021" name="New Phytol.">
        <title>Evolutionary innovations through gain and loss of genes in the ectomycorrhizal Boletales.</title>
        <authorList>
            <person name="Wu G."/>
            <person name="Miyauchi S."/>
            <person name="Morin E."/>
            <person name="Kuo A."/>
            <person name="Drula E."/>
            <person name="Varga T."/>
            <person name="Kohler A."/>
            <person name="Feng B."/>
            <person name="Cao Y."/>
            <person name="Lipzen A."/>
            <person name="Daum C."/>
            <person name="Hundley H."/>
            <person name="Pangilinan J."/>
            <person name="Johnson J."/>
            <person name="Barry K."/>
            <person name="LaButti K."/>
            <person name="Ng V."/>
            <person name="Ahrendt S."/>
            <person name="Min B."/>
            <person name="Choi I.G."/>
            <person name="Park H."/>
            <person name="Plett J.M."/>
            <person name="Magnuson J."/>
            <person name="Spatafora J.W."/>
            <person name="Nagy L.G."/>
            <person name="Henrissat B."/>
            <person name="Grigoriev I.V."/>
            <person name="Yang Z.L."/>
            <person name="Xu J."/>
            <person name="Martin F.M."/>
        </authorList>
    </citation>
    <scope>NUCLEOTIDE SEQUENCE</scope>
    <source>
        <strain evidence="1">ATCC 28755</strain>
    </source>
</reference>
<evidence type="ECO:0000313" key="2">
    <source>
        <dbReference type="Proteomes" id="UP000790377"/>
    </source>
</evidence>
<keyword evidence="2" id="KW-1185">Reference proteome</keyword>
<proteinExistence type="predicted"/>
<protein>
    <submittedName>
        <fullName evidence="1">Ribonuclease H-like domain-containing protein</fullName>
    </submittedName>
</protein>
<dbReference type="EMBL" id="MU268238">
    <property type="protein sequence ID" value="KAH7905236.1"/>
    <property type="molecule type" value="Genomic_DNA"/>
</dbReference>
<evidence type="ECO:0000313" key="1">
    <source>
        <dbReference type="EMBL" id="KAH7905236.1"/>
    </source>
</evidence>
<accession>A0ACB7ZWA4</accession>
<name>A0ACB7ZWA4_9AGAM</name>
<comment type="caution">
    <text evidence="1">The sequence shown here is derived from an EMBL/GenBank/DDBJ whole genome shotgun (WGS) entry which is preliminary data.</text>
</comment>